<dbReference type="Proteomes" id="UP000811246">
    <property type="component" value="Chromosome 9"/>
</dbReference>
<evidence type="ECO:0000313" key="3">
    <source>
        <dbReference type="Proteomes" id="UP000811246"/>
    </source>
</evidence>
<reference evidence="2" key="1">
    <citation type="submission" date="2021-01" db="EMBL/GenBank/DDBJ databases">
        <authorList>
            <person name="Lovell J.T."/>
            <person name="Bentley N."/>
            <person name="Bhattarai G."/>
            <person name="Jenkins J.W."/>
            <person name="Sreedasyam A."/>
            <person name="Alarcon Y."/>
            <person name="Bock C."/>
            <person name="Boston L."/>
            <person name="Carlson J."/>
            <person name="Cervantes K."/>
            <person name="Clermont K."/>
            <person name="Krom N."/>
            <person name="Kubenka K."/>
            <person name="Mamidi S."/>
            <person name="Mattison C."/>
            <person name="Monteros M."/>
            <person name="Pisani C."/>
            <person name="Plott C."/>
            <person name="Rajasekar S."/>
            <person name="Rhein H.S."/>
            <person name="Rohla C."/>
            <person name="Song M."/>
            <person name="Hilaire R.S."/>
            <person name="Shu S."/>
            <person name="Wells L."/>
            <person name="Wang X."/>
            <person name="Webber J."/>
            <person name="Heerema R.J."/>
            <person name="Klein P."/>
            <person name="Conner P."/>
            <person name="Grauke L."/>
            <person name="Grimwood J."/>
            <person name="Schmutz J."/>
            <person name="Randall J.J."/>
        </authorList>
    </citation>
    <scope>NUCLEOTIDE SEQUENCE</scope>
    <source>
        <tissue evidence="2">Leaf</tissue>
    </source>
</reference>
<dbReference type="PANTHER" id="PTHR23354:SF104">
    <property type="entry name" value="TLD-DOMAIN CONTAINING NUCLEOLAR PROTEIN"/>
    <property type="match status" value="1"/>
</dbReference>
<dbReference type="Pfam" id="PF07534">
    <property type="entry name" value="TLD"/>
    <property type="match status" value="1"/>
</dbReference>
<evidence type="ECO:0000259" key="1">
    <source>
        <dbReference type="PROSITE" id="PS51886"/>
    </source>
</evidence>
<gene>
    <name evidence="2" type="ORF">I3842_09G131000</name>
</gene>
<evidence type="ECO:0000313" key="2">
    <source>
        <dbReference type="EMBL" id="KAG6696111.1"/>
    </source>
</evidence>
<dbReference type="EMBL" id="CM031833">
    <property type="protein sequence ID" value="KAG6696111.1"/>
    <property type="molecule type" value="Genomic_DNA"/>
</dbReference>
<protein>
    <recommendedName>
        <fullName evidence="1">TLDc domain-containing protein</fullName>
    </recommendedName>
</protein>
<feature type="domain" description="TLDc" evidence="1">
    <location>
        <begin position="290"/>
        <end position="458"/>
    </location>
</feature>
<comment type="caution">
    <text evidence="2">The sequence shown here is derived from an EMBL/GenBank/DDBJ whole genome shotgun (WGS) entry which is preliminary data.</text>
</comment>
<organism evidence="2 3">
    <name type="scientific">Carya illinoinensis</name>
    <name type="common">Pecan</name>
    <dbReference type="NCBI Taxonomy" id="32201"/>
    <lineage>
        <taxon>Eukaryota</taxon>
        <taxon>Viridiplantae</taxon>
        <taxon>Streptophyta</taxon>
        <taxon>Embryophyta</taxon>
        <taxon>Tracheophyta</taxon>
        <taxon>Spermatophyta</taxon>
        <taxon>Magnoliopsida</taxon>
        <taxon>eudicotyledons</taxon>
        <taxon>Gunneridae</taxon>
        <taxon>Pentapetalae</taxon>
        <taxon>rosids</taxon>
        <taxon>fabids</taxon>
        <taxon>Fagales</taxon>
        <taxon>Juglandaceae</taxon>
        <taxon>Carya</taxon>
    </lineage>
</organism>
<accession>A0A922J650</accession>
<dbReference type="AlphaFoldDB" id="A0A922J650"/>
<dbReference type="PROSITE" id="PS51886">
    <property type="entry name" value="TLDC"/>
    <property type="match status" value="1"/>
</dbReference>
<dbReference type="SMART" id="SM00584">
    <property type="entry name" value="TLDc"/>
    <property type="match status" value="1"/>
</dbReference>
<proteinExistence type="predicted"/>
<sequence length="514" mass="56597">MGASSSTGQKVSTEQREVETLVASTGALPMLQQTFSRLADPQSNVVPLKSLQQCFCLAYENLISEAPKMPDTFLVFLDNLSSSIVDVFFMPQKGGVSWVEFVRGYIKCCGRMSASMSLNALLKVYAATVTKAGLPLKLEFESDEVDCKINGSLLASDVYMLLWMCWTMSWDVRTSRSSKAKANLCLPDISHLVLSAVTSCTEVGSGLNVWYCDVLGLEVQLPVGKFLTWAIKTAQCLPDCLTQFVHARLQNFCAAENGCASSSSSVGELSSTKTCNSFLLTRGRAWAISLTLRSTISEEISQVCFPSTGDGTHDNLLYQSSLHGRGLNRFWSNIEGYKGPLLMLISASSGDANESSTNLRKWIVGALMQNGFQNGDLFYGSSGCLYAISPVFHVLSSTGIAFGGTMGNERIFVDEDFSRVTIRHHAVDKTYQPGSLFPDQGFLPVEALISEVEVWGFGGKGAKDVQHSYKKREELFTEQRRRVDLKTFASWEDSPEKMMMDMISDPNAVRREDR</sequence>
<dbReference type="InterPro" id="IPR006571">
    <property type="entry name" value="TLDc_dom"/>
</dbReference>
<name>A0A922J650_CARIL</name>
<dbReference type="PANTHER" id="PTHR23354">
    <property type="entry name" value="NUCLEOLAR PROTEIN 7/ESTROGEN RECEPTOR COACTIVATOR-RELATED"/>
    <property type="match status" value="1"/>
</dbReference>